<dbReference type="AlphaFoldDB" id="A0A090FZ55"/>
<dbReference type="Pfam" id="PF08843">
    <property type="entry name" value="AbiEii"/>
    <property type="match status" value="1"/>
</dbReference>
<dbReference type="Proteomes" id="UP000046122">
    <property type="component" value="Unassembled WGS sequence"/>
</dbReference>
<evidence type="ECO:0000313" key="2">
    <source>
        <dbReference type="EMBL" id="CDX52987.1"/>
    </source>
</evidence>
<evidence type="ECO:0000256" key="1">
    <source>
        <dbReference type="SAM" id="MobiDB-lite"/>
    </source>
</evidence>
<accession>A0A090FZ55</accession>
<proteinExistence type="predicted"/>
<dbReference type="InterPro" id="IPR014942">
    <property type="entry name" value="AbiEii"/>
</dbReference>
<name>A0A090FZ55_MESPL</name>
<protein>
    <submittedName>
        <fullName evidence="2">Uncharacterized protein</fullName>
    </submittedName>
</protein>
<evidence type="ECO:0000313" key="3">
    <source>
        <dbReference type="Proteomes" id="UP000046122"/>
    </source>
</evidence>
<organism evidence="2 3">
    <name type="scientific">Mesorhizobium plurifarium</name>
    <dbReference type="NCBI Taxonomy" id="69974"/>
    <lineage>
        <taxon>Bacteria</taxon>
        <taxon>Pseudomonadati</taxon>
        <taxon>Pseudomonadota</taxon>
        <taxon>Alphaproteobacteria</taxon>
        <taxon>Hyphomicrobiales</taxon>
        <taxon>Phyllobacteriaceae</taxon>
        <taxon>Mesorhizobium</taxon>
    </lineage>
</organism>
<sequence length="300" mass="32643">MESDDGLAFDIDALTATVIREEMEYGGVRLKTAAYLERTRIPITIDIGFGEAMADATQRLDYPTLLDFPAPQVRSYPPATVIAEKLQAMVALGALKGRMKDYYDLWAIPRAIDISADDLDAAIRASGRPRIRSREITSRPPREGEGLLHCEIEGDARLGAGGGGSYAPFPGLVCVLRLSAVSSIEGIQNARGIDQSRSRVQSDRHAKRFSDFLARCANFCSFGGVARNAAVASCRDRDGKRDQLAGLGVQPGGLVARTTERPNPLKGGGGQLPQLTHPRRQLLPVFRPLEHSKPLHENRD</sequence>
<feature type="compositionally biased region" description="Basic and acidic residues" evidence="1">
    <location>
        <begin position="288"/>
        <end position="300"/>
    </location>
</feature>
<feature type="region of interest" description="Disordered" evidence="1">
    <location>
        <begin position="245"/>
        <end position="300"/>
    </location>
</feature>
<dbReference type="EMBL" id="CCNE01000009">
    <property type="protein sequence ID" value="CDX52987.1"/>
    <property type="molecule type" value="Genomic_DNA"/>
</dbReference>
<reference evidence="2 3" key="1">
    <citation type="submission" date="2014-08" db="EMBL/GenBank/DDBJ databases">
        <authorList>
            <person name="Moulin Lionel"/>
        </authorList>
    </citation>
    <scope>NUCLEOTIDE SEQUENCE [LARGE SCALE GENOMIC DNA]</scope>
</reference>
<gene>
    <name evidence="2" type="ORF">MPL3365_170203</name>
</gene>